<feature type="region of interest" description="Disordered" evidence="7">
    <location>
        <begin position="437"/>
        <end position="550"/>
    </location>
</feature>
<keyword evidence="2 6" id="KW-0728">SH3 domain</keyword>
<evidence type="ECO:0000313" key="11">
    <source>
        <dbReference type="Proteomes" id="UP000799439"/>
    </source>
</evidence>
<evidence type="ECO:0000256" key="6">
    <source>
        <dbReference type="PROSITE-ProRule" id="PRU00192"/>
    </source>
</evidence>
<feature type="transmembrane region" description="Helical" evidence="8">
    <location>
        <begin position="166"/>
        <end position="187"/>
    </location>
</feature>
<evidence type="ECO:0000256" key="7">
    <source>
        <dbReference type="SAM" id="MobiDB-lite"/>
    </source>
</evidence>
<evidence type="ECO:0000256" key="4">
    <source>
        <dbReference type="ARBA" id="ARBA00022989"/>
    </source>
</evidence>
<keyword evidence="3 8" id="KW-0812">Transmembrane</keyword>
<dbReference type="PROSITE" id="PS50002">
    <property type="entry name" value="SH3"/>
    <property type="match status" value="1"/>
</dbReference>
<gene>
    <name evidence="10" type="ORF">K461DRAFT_10090</name>
</gene>
<dbReference type="GO" id="GO:0016020">
    <property type="term" value="C:membrane"/>
    <property type="evidence" value="ECO:0007669"/>
    <property type="project" value="UniProtKB-SubCell"/>
</dbReference>
<comment type="caution">
    <text evidence="10">The sequence shown here is derived from an EMBL/GenBank/DDBJ whole genome shotgun (WGS) entry which is preliminary data.</text>
</comment>
<feature type="region of interest" description="Disordered" evidence="7">
    <location>
        <begin position="305"/>
        <end position="350"/>
    </location>
</feature>
<sequence length="550" mass="57685">MVHSHDFIHRMRRNSIVQAAQDLAQDLVAKGADVVSHGADTLQQLSGQSSNKNDAQQGVSTVVSVVYVTMPATFSGPTAGFVTQTQGVKTTTTVETKPTTTSTKQTTKATTDSQTTTTAAASVAVGNPVQATREATTSSATSTPTSSAQASTSQSGQTGMSGGAKAGIALVVIALLALAAGAAIFFMKKKKRQQRQHVESHNLDNEKDMDTFMSSSNANSRAPRLSLRPVTQFLPSLGEPKVAEMTSATGGLSSFPMPAPPQQRSSGWERRPGSNLSADISNPFGHTAERLDPAAAEKAAENAPIPVAMPSSPSPPPAHSPTSDPFADKPESRAVSPEEPRPVTAQSQTPTTEIATAAAAIAVGGAAVSQQQTSPKSQQNNVHRVQLDFKPSMEDELELRAGQLVRILHEYDDGWALCVYMDRSKQGVAPRTCLSKMALKPRPNGPPPGMAPLRPQSPGMRNFSGPPSAGLRDPLYPAPLSPSMPNMNVSSGMPQNSNSPPGGRQRSYSQSQPGVALKDHRRSASMSQLGLNGSARAAIPNRKPVPGQAM</sequence>
<protein>
    <recommendedName>
        <fullName evidence="9">SH3 domain-containing protein</fullName>
    </recommendedName>
</protein>
<comment type="subcellular location">
    <subcellularLocation>
        <location evidence="1">Membrane</location>
        <topology evidence="1">Single-pass membrane protein</topology>
    </subcellularLocation>
</comment>
<organism evidence="10 11">
    <name type="scientific">Myriangium duriaei CBS 260.36</name>
    <dbReference type="NCBI Taxonomy" id="1168546"/>
    <lineage>
        <taxon>Eukaryota</taxon>
        <taxon>Fungi</taxon>
        <taxon>Dikarya</taxon>
        <taxon>Ascomycota</taxon>
        <taxon>Pezizomycotina</taxon>
        <taxon>Dothideomycetes</taxon>
        <taxon>Dothideomycetidae</taxon>
        <taxon>Myriangiales</taxon>
        <taxon>Myriangiaceae</taxon>
        <taxon>Myriangium</taxon>
    </lineage>
</organism>
<feature type="region of interest" description="Disordered" evidence="7">
    <location>
        <begin position="192"/>
        <end position="223"/>
    </location>
</feature>
<feature type="region of interest" description="Disordered" evidence="7">
    <location>
        <begin position="87"/>
        <end position="161"/>
    </location>
</feature>
<dbReference type="Gene3D" id="2.30.30.40">
    <property type="entry name" value="SH3 Domains"/>
    <property type="match status" value="1"/>
</dbReference>
<dbReference type="PANTHER" id="PTHR15549">
    <property type="entry name" value="PAIRED IMMUNOGLOBULIN-LIKE TYPE 2 RECEPTOR"/>
    <property type="match status" value="1"/>
</dbReference>
<dbReference type="InterPro" id="IPR036028">
    <property type="entry name" value="SH3-like_dom_sf"/>
</dbReference>
<feature type="compositionally biased region" description="Basic and acidic residues" evidence="7">
    <location>
        <begin position="326"/>
        <end position="341"/>
    </location>
</feature>
<evidence type="ECO:0000313" key="10">
    <source>
        <dbReference type="EMBL" id="KAF2157065.1"/>
    </source>
</evidence>
<feature type="domain" description="SH3" evidence="9">
    <location>
        <begin position="378"/>
        <end position="439"/>
    </location>
</feature>
<dbReference type="AlphaFoldDB" id="A0A9P4MJE5"/>
<evidence type="ECO:0000256" key="3">
    <source>
        <dbReference type="ARBA" id="ARBA00022692"/>
    </source>
</evidence>
<feature type="compositionally biased region" description="Polar residues" evidence="7">
    <location>
        <begin position="483"/>
        <end position="513"/>
    </location>
</feature>
<dbReference type="Pfam" id="PF14604">
    <property type="entry name" value="SH3_9"/>
    <property type="match status" value="1"/>
</dbReference>
<evidence type="ECO:0000256" key="1">
    <source>
        <dbReference type="ARBA" id="ARBA00004167"/>
    </source>
</evidence>
<feature type="region of interest" description="Disordered" evidence="7">
    <location>
        <begin position="248"/>
        <end position="286"/>
    </location>
</feature>
<proteinExistence type="predicted"/>
<evidence type="ECO:0000256" key="5">
    <source>
        <dbReference type="ARBA" id="ARBA00023136"/>
    </source>
</evidence>
<evidence type="ECO:0000256" key="8">
    <source>
        <dbReference type="SAM" id="Phobius"/>
    </source>
</evidence>
<keyword evidence="4 8" id="KW-1133">Transmembrane helix</keyword>
<feature type="compositionally biased region" description="Low complexity" evidence="7">
    <location>
        <begin position="87"/>
        <end position="123"/>
    </location>
</feature>
<keyword evidence="11" id="KW-1185">Reference proteome</keyword>
<accession>A0A9P4MJE5</accession>
<dbReference type="InterPro" id="IPR001452">
    <property type="entry name" value="SH3_domain"/>
</dbReference>
<dbReference type="SMART" id="SM00326">
    <property type="entry name" value="SH3"/>
    <property type="match status" value="1"/>
</dbReference>
<reference evidence="10" key="1">
    <citation type="journal article" date="2020" name="Stud. Mycol.">
        <title>101 Dothideomycetes genomes: a test case for predicting lifestyles and emergence of pathogens.</title>
        <authorList>
            <person name="Haridas S."/>
            <person name="Albert R."/>
            <person name="Binder M."/>
            <person name="Bloem J."/>
            <person name="Labutti K."/>
            <person name="Salamov A."/>
            <person name="Andreopoulos B."/>
            <person name="Baker S."/>
            <person name="Barry K."/>
            <person name="Bills G."/>
            <person name="Bluhm B."/>
            <person name="Cannon C."/>
            <person name="Castanera R."/>
            <person name="Culley D."/>
            <person name="Daum C."/>
            <person name="Ezra D."/>
            <person name="Gonzalez J."/>
            <person name="Henrissat B."/>
            <person name="Kuo A."/>
            <person name="Liang C."/>
            <person name="Lipzen A."/>
            <person name="Lutzoni F."/>
            <person name="Magnuson J."/>
            <person name="Mondo S."/>
            <person name="Nolan M."/>
            <person name="Ohm R."/>
            <person name="Pangilinan J."/>
            <person name="Park H.-J."/>
            <person name="Ramirez L."/>
            <person name="Alfaro M."/>
            <person name="Sun H."/>
            <person name="Tritt A."/>
            <person name="Yoshinaga Y."/>
            <person name="Zwiers L.-H."/>
            <person name="Turgeon B."/>
            <person name="Goodwin S."/>
            <person name="Spatafora J."/>
            <person name="Crous P."/>
            <person name="Grigoriev I."/>
        </authorList>
    </citation>
    <scope>NUCLEOTIDE SEQUENCE</scope>
    <source>
        <strain evidence="10">CBS 260.36</strain>
    </source>
</reference>
<dbReference type="InterPro" id="IPR051694">
    <property type="entry name" value="Immunoregulatory_rcpt-like"/>
</dbReference>
<keyword evidence="5 8" id="KW-0472">Membrane</keyword>
<feature type="compositionally biased region" description="Basic and acidic residues" evidence="7">
    <location>
        <begin position="196"/>
        <end position="210"/>
    </location>
</feature>
<evidence type="ECO:0000259" key="9">
    <source>
        <dbReference type="PROSITE" id="PS50002"/>
    </source>
</evidence>
<name>A0A9P4MJE5_9PEZI</name>
<dbReference type="SUPFAM" id="SSF50044">
    <property type="entry name" value="SH3-domain"/>
    <property type="match status" value="1"/>
</dbReference>
<dbReference type="GO" id="GO:0071944">
    <property type="term" value="C:cell periphery"/>
    <property type="evidence" value="ECO:0007669"/>
    <property type="project" value="UniProtKB-ARBA"/>
</dbReference>
<evidence type="ECO:0000256" key="2">
    <source>
        <dbReference type="ARBA" id="ARBA00022443"/>
    </source>
</evidence>
<dbReference type="EMBL" id="ML996081">
    <property type="protein sequence ID" value="KAF2157065.1"/>
    <property type="molecule type" value="Genomic_DNA"/>
</dbReference>
<dbReference type="Proteomes" id="UP000799439">
    <property type="component" value="Unassembled WGS sequence"/>
</dbReference>
<feature type="compositionally biased region" description="Low complexity" evidence="7">
    <location>
        <begin position="130"/>
        <end position="158"/>
    </location>
</feature>
<dbReference type="OrthoDB" id="5340910at2759"/>